<dbReference type="InterPro" id="IPR013785">
    <property type="entry name" value="Aldolase_TIM"/>
</dbReference>
<dbReference type="EMBL" id="AP023086">
    <property type="protein sequence ID" value="BCD98225.1"/>
    <property type="molecule type" value="Genomic_DNA"/>
</dbReference>
<dbReference type="NCBIfam" id="TIGR00078">
    <property type="entry name" value="nadC"/>
    <property type="match status" value="1"/>
</dbReference>
<organism evidence="13 14">
    <name type="scientific">Marinagarivorans cellulosilyticus</name>
    <dbReference type="NCBI Taxonomy" id="2721545"/>
    <lineage>
        <taxon>Bacteria</taxon>
        <taxon>Pseudomonadati</taxon>
        <taxon>Pseudomonadota</taxon>
        <taxon>Gammaproteobacteria</taxon>
        <taxon>Cellvibrionales</taxon>
        <taxon>Cellvibrionaceae</taxon>
        <taxon>Marinagarivorans</taxon>
    </lineage>
</organism>
<reference evidence="13 14" key="1">
    <citation type="journal article" date="2022" name="IScience">
        <title>An ultrasensitive nanofiber-based assay for enzymatic hydrolysis and deep-sea microbial degradation of cellulose.</title>
        <authorList>
            <person name="Tsudome M."/>
            <person name="Tachioka M."/>
            <person name="Miyazaki M."/>
            <person name="Uchimura K."/>
            <person name="Tsuda M."/>
            <person name="Takaki Y."/>
            <person name="Deguchi S."/>
        </authorList>
    </citation>
    <scope>NUCLEOTIDE SEQUENCE [LARGE SCALE GENOMIC DNA]</scope>
    <source>
        <strain evidence="13 14">GE09</strain>
    </source>
</reference>
<dbReference type="SUPFAM" id="SSF54675">
    <property type="entry name" value="Nicotinate/Quinolinate PRTase N-terminal domain-like"/>
    <property type="match status" value="1"/>
</dbReference>
<feature type="binding site" evidence="10">
    <location>
        <position position="229"/>
    </location>
    <ligand>
        <name>substrate</name>
    </ligand>
</feature>
<sequence length="291" mass="31279">MSEFIGLGVEPALLAQAIETNAKAALQEDINTGDITAALIPQDKSIRARVITREKAVVCGSAWVDAIFSFLDVQYGGKTNIQWLKSDGDTANANDTLFEISGNARTLLTGERAALNLLQTLSATATLARQYADLVKGTAITLLDTRKTLPGLRIAQKYAVAVGGCHNHRIGLWDAFLIKENHICACGGISAAITQARTMAPGKPVQVEVETRAELEEALSAKADIIMLDNFSREDTLEILNTPAPNSVFEVSGNVELDNFEALPSCQPYRISVGALTKHLEAIDLSFRVIA</sequence>
<dbReference type="PANTHER" id="PTHR32179:SF3">
    <property type="entry name" value="NICOTINATE-NUCLEOTIDE PYROPHOSPHORYLASE [CARBOXYLATING]"/>
    <property type="match status" value="1"/>
</dbReference>
<dbReference type="AlphaFoldDB" id="A0AAN1WIL6"/>
<comment type="similarity">
    <text evidence="3 9">Belongs to the NadC/ModD family.</text>
</comment>
<dbReference type="Gene3D" id="3.20.20.70">
    <property type="entry name" value="Aldolase class I"/>
    <property type="match status" value="1"/>
</dbReference>
<dbReference type="InterPro" id="IPR002638">
    <property type="entry name" value="Quinolinate_PRibosylTrfase_C"/>
</dbReference>
<dbReference type="Pfam" id="PF02749">
    <property type="entry name" value="QRPTase_N"/>
    <property type="match status" value="1"/>
</dbReference>
<dbReference type="InterPro" id="IPR036068">
    <property type="entry name" value="Nicotinate_pribotase-like_C"/>
</dbReference>
<evidence type="ECO:0000256" key="8">
    <source>
        <dbReference type="ARBA" id="ARBA00033102"/>
    </source>
</evidence>
<dbReference type="InterPro" id="IPR027277">
    <property type="entry name" value="NadC/ModD"/>
</dbReference>
<dbReference type="PIRSF" id="PIRSF006250">
    <property type="entry name" value="NadC_ModD"/>
    <property type="match status" value="1"/>
</dbReference>
<gene>
    <name evidence="13" type="ORF">MARGE09_P2426</name>
</gene>
<dbReference type="InterPro" id="IPR037128">
    <property type="entry name" value="Quinolinate_PRibosylTase_N_sf"/>
</dbReference>
<dbReference type="Proteomes" id="UP001320119">
    <property type="component" value="Chromosome"/>
</dbReference>
<dbReference type="KEGG" id="marq:MARGE09_P2426"/>
<dbReference type="PANTHER" id="PTHR32179">
    <property type="entry name" value="NICOTINATE-NUCLEOTIDE PYROPHOSPHORYLASE [CARBOXYLATING]"/>
    <property type="match status" value="1"/>
</dbReference>
<feature type="domain" description="Quinolinate phosphoribosyl transferase N-terminal" evidence="12">
    <location>
        <begin position="34"/>
        <end position="122"/>
    </location>
</feature>
<evidence type="ECO:0000256" key="6">
    <source>
        <dbReference type="ARBA" id="ARBA00022676"/>
    </source>
</evidence>
<name>A0AAN1WIL6_9GAMM</name>
<feature type="binding site" evidence="10">
    <location>
        <position position="112"/>
    </location>
    <ligand>
        <name>substrate</name>
    </ligand>
</feature>
<feature type="binding site" evidence="10">
    <location>
        <begin position="273"/>
        <end position="275"/>
    </location>
    <ligand>
        <name>substrate</name>
    </ligand>
</feature>
<evidence type="ECO:0000256" key="9">
    <source>
        <dbReference type="PIRNR" id="PIRNR006250"/>
    </source>
</evidence>
<feature type="binding site" evidence="10">
    <location>
        <position position="179"/>
    </location>
    <ligand>
        <name>substrate</name>
    </ligand>
</feature>
<evidence type="ECO:0000256" key="7">
    <source>
        <dbReference type="ARBA" id="ARBA00022679"/>
    </source>
</evidence>
<evidence type="ECO:0000256" key="5">
    <source>
        <dbReference type="ARBA" id="ARBA00022642"/>
    </source>
</evidence>
<protein>
    <recommendedName>
        <fullName evidence="4">nicotinate-nucleotide diphosphorylase (carboxylating)</fullName>
        <ecNumber evidence="4">2.4.2.19</ecNumber>
    </recommendedName>
    <alternativeName>
        <fullName evidence="8">Quinolinate phosphoribosyltransferase [decarboxylating]</fullName>
    </alternativeName>
</protein>
<dbReference type="InterPro" id="IPR022412">
    <property type="entry name" value="Quinolinate_PRibosylTrfase_N"/>
</dbReference>
<dbReference type="GO" id="GO:0009435">
    <property type="term" value="P:NAD+ biosynthetic process"/>
    <property type="evidence" value="ECO:0007669"/>
    <property type="project" value="InterPro"/>
</dbReference>
<feature type="binding site" evidence="10">
    <location>
        <position position="169"/>
    </location>
    <ligand>
        <name>substrate</name>
    </ligand>
</feature>
<dbReference type="GO" id="GO:0034213">
    <property type="term" value="P:quinolinate catabolic process"/>
    <property type="evidence" value="ECO:0007669"/>
    <property type="project" value="TreeGrafter"/>
</dbReference>
<evidence type="ECO:0000256" key="10">
    <source>
        <dbReference type="PIRSR" id="PIRSR006250-1"/>
    </source>
</evidence>
<keyword evidence="5" id="KW-0662">Pyridine nucleotide biosynthesis</keyword>
<feature type="binding site" evidence="10">
    <location>
        <begin position="145"/>
        <end position="147"/>
    </location>
    <ligand>
        <name>substrate</name>
    </ligand>
</feature>
<keyword evidence="14" id="KW-1185">Reference proteome</keyword>
<proteinExistence type="inferred from homology"/>
<feature type="binding site" evidence="10">
    <location>
        <position position="208"/>
    </location>
    <ligand>
        <name>substrate</name>
    </ligand>
</feature>
<comment type="function">
    <text evidence="1">Involved in the catabolism of quinolinic acid (QA).</text>
</comment>
<dbReference type="GO" id="GO:0004514">
    <property type="term" value="F:nicotinate-nucleotide diphosphorylase (carboxylating) activity"/>
    <property type="evidence" value="ECO:0007669"/>
    <property type="project" value="UniProtKB-EC"/>
</dbReference>
<evidence type="ECO:0000313" key="14">
    <source>
        <dbReference type="Proteomes" id="UP001320119"/>
    </source>
</evidence>
<dbReference type="InterPro" id="IPR004393">
    <property type="entry name" value="NadC"/>
</dbReference>
<evidence type="ECO:0000256" key="2">
    <source>
        <dbReference type="ARBA" id="ARBA00004893"/>
    </source>
</evidence>
<dbReference type="Pfam" id="PF01729">
    <property type="entry name" value="QRPTase_C"/>
    <property type="match status" value="1"/>
</dbReference>
<dbReference type="CDD" id="cd01572">
    <property type="entry name" value="QPRTase"/>
    <property type="match status" value="1"/>
</dbReference>
<accession>A0AAN1WIL6</accession>
<evidence type="ECO:0000259" key="11">
    <source>
        <dbReference type="Pfam" id="PF01729"/>
    </source>
</evidence>
<evidence type="ECO:0000259" key="12">
    <source>
        <dbReference type="Pfam" id="PF02749"/>
    </source>
</evidence>
<dbReference type="GO" id="GO:0005737">
    <property type="term" value="C:cytoplasm"/>
    <property type="evidence" value="ECO:0007669"/>
    <property type="project" value="TreeGrafter"/>
</dbReference>
<dbReference type="FunFam" id="3.20.20.70:FF:000030">
    <property type="entry name" value="Nicotinate-nucleotide pyrophosphorylase, carboxylating"/>
    <property type="match status" value="1"/>
</dbReference>
<dbReference type="SUPFAM" id="SSF51690">
    <property type="entry name" value="Nicotinate/Quinolinate PRTase C-terminal domain-like"/>
    <property type="match status" value="1"/>
</dbReference>
<evidence type="ECO:0000313" key="13">
    <source>
        <dbReference type="EMBL" id="BCD98225.1"/>
    </source>
</evidence>
<keyword evidence="6 9" id="KW-0328">Glycosyltransferase</keyword>
<keyword evidence="7 9" id="KW-0808">Transferase</keyword>
<feature type="binding site" evidence="10">
    <location>
        <begin position="252"/>
        <end position="254"/>
    </location>
    <ligand>
        <name>substrate</name>
    </ligand>
</feature>
<dbReference type="Gene3D" id="3.90.1170.20">
    <property type="entry name" value="Quinolinate phosphoribosyl transferase, N-terminal domain"/>
    <property type="match status" value="1"/>
</dbReference>
<dbReference type="EC" id="2.4.2.19" evidence="4"/>
<evidence type="ECO:0000256" key="4">
    <source>
        <dbReference type="ARBA" id="ARBA00011944"/>
    </source>
</evidence>
<feature type="domain" description="Quinolinate phosphoribosyl transferase C-terminal" evidence="11">
    <location>
        <begin position="125"/>
        <end position="287"/>
    </location>
</feature>
<evidence type="ECO:0000256" key="1">
    <source>
        <dbReference type="ARBA" id="ARBA00003237"/>
    </source>
</evidence>
<dbReference type="RefSeq" id="WP_236982438.1">
    <property type="nucleotide sequence ID" value="NZ_AP023086.1"/>
</dbReference>
<comment type="pathway">
    <text evidence="2">Cofactor biosynthesis; NAD(+) biosynthesis; nicotinate D-ribonucleotide from quinolinate: step 1/1.</text>
</comment>
<evidence type="ECO:0000256" key="3">
    <source>
        <dbReference type="ARBA" id="ARBA00009400"/>
    </source>
</evidence>